<name>A0A4R6IC20_9MOLU</name>
<dbReference type="InterPro" id="IPR006068">
    <property type="entry name" value="ATPase_P-typ_cation-transptr_C"/>
</dbReference>
<keyword evidence="8 10" id="KW-1133">Transmembrane helix</keyword>
<feature type="transmembrane region" description="Helical" evidence="10">
    <location>
        <begin position="74"/>
        <end position="93"/>
    </location>
</feature>
<dbReference type="InterPro" id="IPR001757">
    <property type="entry name" value="P_typ_ATPase"/>
</dbReference>
<proteinExistence type="predicted"/>
<comment type="subcellular location">
    <subcellularLocation>
        <location evidence="1">Membrane</location>
        <topology evidence="1">Multi-pass membrane protein</topology>
    </subcellularLocation>
</comment>
<keyword evidence="3" id="KW-0479">Metal-binding</keyword>
<dbReference type="PRINTS" id="PR00119">
    <property type="entry name" value="CATATPASE"/>
</dbReference>
<dbReference type="InterPro" id="IPR036412">
    <property type="entry name" value="HAD-like_sf"/>
</dbReference>
<dbReference type="SUPFAM" id="SSF81660">
    <property type="entry name" value="Metal cation-transporting ATPase, ATP-binding domain N"/>
    <property type="match status" value="1"/>
</dbReference>
<feature type="transmembrane region" description="Helical" evidence="10">
    <location>
        <begin position="705"/>
        <end position="729"/>
    </location>
</feature>
<feature type="transmembrane region" description="Helical" evidence="10">
    <location>
        <begin position="880"/>
        <end position="899"/>
    </location>
</feature>
<dbReference type="InterPro" id="IPR059000">
    <property type="entry name" value="ATPase_P-type_domA"/>
</dbReference>
<keyword evidence="7" id="KW-1278">Translocase</keyword>
<dbReference type="SFLD" id="SFLDS00003">
    <property type="entry name" value="Haloacid_Dehalogenase"/>
    <property type="match status" value="1"/>
</dbReference>
<keyword evidence="6" id="KW-0460">Magnesium</keyword>
<dbReference type="EMBL" id="SNWN01000013">
    <property type="protein sequence ID" value="TDO19783.1"/>
    <property type="molecule type" value="Genomic_DNA"/>
</dbReference>
<dbReference type="InterPro" id="IPR044492">
    <property type="entry name" value="P_typ_ATPase_HD_dom"/>
</dbReference>
<evidence type="ECO:0000313" key="12">
    <source>
        <dbReference type="EMBL" id="TDO19783.1"/>
    </source>
</evidence>
<dbReference type="AlphaFoldDB" id="A0A4R6IC20"/>
<dbReference type="NCBIfam" id="TIGR01494">
    <property type="entry name" value="ATPase_P-type"/>
    <property type="match status" value="3"/>
</dbReference>
<dbReference type="SUPFAM" id="SSF81653">
    <property type="entry name" value="Calcium ATPase, transduction domain A"/>
    <property type="match status" value="1"/>
</dbReference>
<feature type="transmembrane region" description="Helical" evidence="10">
    <location>
        <begin position="805"/>
        <end position="828"/>
    </location>
</feature>
<dbReference type="GO" id="GO:0016887">
    <property type="term" value="F:ATP hydrolysis activity"/>
    <property type="evidence" value="ECO:0007669"/>
    <property type="project" value="InterPro"/>
</dbReference>
<feature type="transmembrane region" description="Helical" evidence="10">
    <location>
        <begin position="840"/>
        <end position="860"/>
    </location>
</feature>
<feature type="transmembrane region" description="Helical" evidence="10">
    <location>
        <begin position="275"/>
        <end position="302"/>
    </location>
</feature>
<keyword evidence="9 10" id="KW-0472">Membrane</keyword>
<dbReference type="PANTHER" id="PTHR24093">
    <property type="entry name" value="CATION TRANSPORTING ATPASE"/>
    <property type="match status" value="1"/>
</dbReference>
<dbReference type="InterPro" id="IPR023298">
    <property type="entry name" value="ATPase_P-typ_TM_dom_sf"/>
</dbReference>
<reference evidence="12 13" key="1">
    <citation type="submission" date="2019-03" db="EMBL/GenBank/DDBJ databases">
        <title>Genomic Encyclopedia of Archaeal and Bacterial Type Strains, Phase II (KMG-II): from individual species to whole genera.</title>
        <authorList>
            <person name="Goeker M."/>
        </authorList>
    </citation>
    <scope>NUCLEOTIDE SEQUENCE [LARGE SCALE GENOMIC DNA]</scope>
    <source>
        <strain evidence="12 13">ATCC 700618</strain>
    </source>
</reference>
<evidence type="ECO:0000256" key="1">
    <source>
        <dbReference type="ARBA" id="ARBA00004141"/>
    </source>
</evidence>
<evidence type="ECO:0000256" key="3">
    <source>
        <dbReference type="ARBA" id="ARBA00022723"/>
    </source>
</evidence>
<evidence type="ECO:0000256" key="6">
    <source>
        <dbReference type="ARBA" id="ARBA00022842"/>
    </source>
</evidence>
<dbReference type="Gene3D" id="2.70.150.10">
    <property type="entry name" value="Calcium-transporting ATPase, cytoplasmic transduction domain A"/>
    <property type="match status" value="1"/>
</dbReference>
<dbReference type="GO" id="GO:0005886">
    <property type="term" value="C:plasma membrane"/>
    <property type="evidence" value="ECO:0007669"/>
    <property type="project" value="TreeGrafter"/>
</dbReference>
<evidence type="ECO:0000256" key="5">
    <source>
        <dbReference type="ARBA" id="ARBA00022840"/>
    </source>
</evidence>
<protein>
    <submittedName>
        <fullName evidence="12">Ca2+-transporting ATPase</fullName>
    </submittedName>
</protein>
<dbReference type="SUPFAM" id="SSF56784">
    <property type="entry name" value="HAD-like"/>
    <property type="match status" value="1"/>
</dbReference>
<keyword evidence="4" id="KW-0547">Nucleotide-binding</keyword>
<evidence type="ECO:0000313" key="13">
    <source>
        <dbReference type="Proteomes" id="UP000295518"/>
    </source>
</evidence>
<dbReference type="SMART" id="SM00831">
    <property type="entry name" value="Cation_ATPase_N"/>
    <property type="match status" value="1"/>
</dbReference>
<feature type="transmembrane region" description="Helical" evidence="10">
    <location>
        <begin position="757"/>
        <end position="776"/>
    </location>
</feature>
<dbReference type="InterPro" id="IPR008250">
    <property type="entry name" value="ATPase_P-typ_transduc_dom_A_sf"/>
</dbReference>
<dbReference type="PANTHER" id="PTHR24093:SF506">
    <property type="entry name" value="CATION-TRANSPORTING ATPASE PMA1"/>
    <property type="match status" value="1"/>
</dbReference>
<dbReference type="SFLD" id="SFLDF00027">
    <property type="entry name" value="p-type_atpase"/>
    <property type="match status" value="1"/>
</dbReference>
<feature type="transmembrane region" description="Helical" evidence="10">
    <location>
        <begin position="669"/>
        <end position="693"/>
    </location>
</feature>
<dbReference type="Pfam" id="PF13246">
    <property type="entry name" value="Cation_ATPase"/>
    <property type="match status" value="1"/>
</dbReference>
<dbReference type="Gene3D" id="3.40.1110.10">
    <property type="entry name" value="Calcium-transporting ATPase, cytoplasmic domain N"/>
    <property type="match status" value="1"/>
</dbReference>
<evidence type="ECO:0000259" key="11">
    <source>
        <dbReference type="SMART" id="SM00831"/>
    </source>
</evidence>
<evidence type="ECO:0000256" key="8">
    <source>
        <dbReference type="ARBA" id="ARBA00022989"/>
    </source>
</evidence>
<dbReference type="RefSeq" id="WP_094254745.1">
    <property type="nucleotide sequence ID" value="NZ_NNCE01000005.1"/>
</dbReference>
<feature type="transmembrane region" description="Helical" evidence="10">
    <location>
        <begin position="31"/>
        <end position="54"/>
    </location>
</feature>
<dbReference type="GO" id="GO:0005524">
    <property type="term" value="F:ATP binding"/>
    <property type="evidence" value="ECO:0007669"/>
    <property type="project" value="UniProtKB-KW"/>
</dbReference>
<dbReference type="Pfam" id="PF00689">
    <property type="entry name" value="Cation_ATPase_C"/>
    <property type="match status" value="1"/>
</dbReference>
<feature type="transmembrane region" description="Helical" evidence="10">
    <location>
        <begin position="244"/>
        <end position="263"/>
    </location>
</feature>
<dbReference type="Gene3D" id="1.20.1110.10">
    <property type="entry name" value="Calcium-transporting ATPase, transmembrane domain"/>
    <property type="match status" value="1"/>
</dbReference>
<evidence type="ECO:0000256" key="2">
    <source>
        <dbReference type="ARBA" id="ARBA00022692"/>
    </source>
</evidence>
<keyword evidence="2 10" id="KW-0812">Transmembrane</keyword>
<keyword evidence="13" id="KW-1185">Reference proteome</keyword>
<dbReference type="SUPFAM" id="SSF81665">
    <property type="entry name" value="Calcium ATPase, transmembrane domain M"/>
    <property type="match status" value="1"/>
</dbReference>
<organism evidence="12 13">
    <name type="scientific">Mycoplasma testudineum</name>
    <dbReference type="NCBI Taxonomy" id="244584"/>
    <lineage>
        <taxon>Bacteria</taxon>
        <taxon>Bacillati</taxon>
        <taxon>Mycoplasmatota</taxon>
        <taxon>Mollicutes</taxon>
        <taxon>Mycoplasmataceae</taxon>
        <taxon>Mycoplasma</taxon>
    </lineage>
</organism>
<dbReference type="PRINTS" id="PR00120">
    <property type="entry name" value="HATPASE"/>
</dbReference>
<dbReference type="OrthoDB" id="9813266at2"/>
<dbReference type="SFLD" id="SFLDG00002">
    <property type="entry name" value="C1.7:_P-type_atpase_like"/>
    <property type="match status" value="1"/>
</dbReference>
<feature type="domain" description="Cation-transporting P-type ATPase N-terminal" evidence="11">
    <location>
        <begin position="2"/>
        <end position="60"/>
    </location>
</feature>
<dbReference type="InterPro" id="IPR023299">
    <property type="entry name" value="ATPase_P-typ_cyto_dom_N"/>
</dbReference>
<dbReference type="InterPro" id="IPR018303">
    <property type="entry name" value="ATPase_P-typ_P_site"/>
</dbReference>
<evidence type="ECO:0000256" key="4">
    <source>
        <dbReference type="ARBA" id="ARBA00022741"/>
    </source>
</evidence>
<dbReference type="InterPro" id="IPR004014">
    <property type="entry name" value="ATPase_P-typ_cation-transptr_N"/>
</dbReference>
<dbReference type="Gene3D" id="3.40.50.1000">
    <property type="entry name" value="HAD superfamily/HAD-like"/>
    <property type="match status" value="1"/>
</dbReference>
<dbReference type="PROSITE" id="PS00154">
    <property type="entry name" value="ATPASE_E1_E2"/>
    <property type="match status" value="1"/>
</dbReference>
<dbReference type="Pfam" id="PF00122">
    <property type="entry name" value="E1-E2_ATPase"/>
    <property type="match status" value="1"/>
</dbReference>
<dbReference type="Pfam" id="PF00690">
    <property type="entry name" value="Cation_ATPase_N"/>
    <property type="match status" value="1"/>
</dbReference>
<sequence length="922" mass="101862">MTNLPGLNDSEIIQNREKYGKNILPSKKDKSIFLIFILSLFDLMTIMLFVAAFISLGLTIYKSTLATTSAIETTIGYFESFIILFVILVNGAISTFQTVKADKAVKSLNKLNESSIRVVRNLKQIIIPSHELVVGDIIIFESGDKIPADAKIINSAHLKINESILTGESLPVEKNASDKDYSNLALAERKNIIFSGTSVINGSGVAQVINVGVNSEVGKIAQLVNNEKKIKTPLEIKLEKLGKIFFWTGIVLFIAYFIASIVLLDVKNIANTWSIALIGGVSLAVAAIPEGLVTFTTIIMTLGMKNMANEKAIIKNLQTVETLGNVSILCSDKTGTLTQNKMTIVNWFTLKEGFKKSNSIDLKNELFTLSSLCTDANVSFDDIKNVLIKIGDPTETSILEFALENKIDKNELLKKYPRISHLPFDSDRKLMSVVNKIGMKNILITKGAPDVILNRINGLTKEQINLIEKSINEFSSKAYRTLAVAKKVLPLDKKITHEDEHDLEFVGLIAMVDPPREEAKQAILENIAAGIKTIMITGDHVNTAIAIAKELKIFNEGDSAITGTELEKLTDEELSKNIEKYTVYARVSPSNKIRIVKAWQKHDHVVSMTGDGVNDAPALKAADVGTAMGITGTEVSKDAADMIVVDDNFATIVKAIENGRQIYLKIKRVIQNLITTSLIELVVAFIGMIVFSLVYKNYFASTEFIIFSASQLLWINLLTHGFPAVALGLQKSKNNVMNQKPYSKYESIFARRMGIDLIWQGIFISILALLGYALGIEYIKNMSDIQIAELLISNESTSKGELMNLYGSFVGFAIVGFAAVFNSINLISESSIFKVNLKDSWIVLSSVMFSFIMILIALLIGPLSRLFHMPGDLANGNHWYLWIISIGFGLAIFPVMEIYKLFFNKKNNPIELGLTHLKIAEK</sequence>
<gene>
    <name evidence="12" type="ORF">EI74_0586</name>
</gene>
<accession>A0A4R6IC20</accession>
<evidence type="ECO:0000256" key="7">
    <source>
        <dbReference type="ARBA" id="ARBA00022967"/>
    </source>
</evidence>
<keyword evidence="5" id="KW-0067">ATP-binding</keyword>
<evidence type="ECO:0000256" key="9">
    <source>
        <dbReference type="ARBA" id="ARBA00023136"/>
    </source>
</evidence>
<evidence type="ECO:0000256" key="10">
    <source>
        <dbReference type="SAM" id="Phobius"/>
    </source>
</evidence>
<comment type="caution">
    <text evidence="12">The sequence shown here is derived from an EMBL/GenBank/DDBJ whole genome shotgun (WGS) entry which is preliminary data.</text>
</comment>
<dbReference type="InterPro" id="IPR023214">
    <property type="entry name" value="HAD_sf"/>
</dbReference>
<dbReference type="Proteomes" id="UP000295518">
    <property type="component" value="Unassembled WGS sequence"/>
</dbReference>
<dbReference type="GO" id="GO:0005388">
    <property type="term" value="F:P-type calcium transporter activity"/>
    <property type="evidence" value="ECO:0007669"/>
    <property type="project" value="TreeGrafter"/>
</dbReference>
<dbReference type="GO" id="GO:0046872">
    <property type="term" value="F:metal ion binding"/>
    <property type="evidence" value="ECO:0007669"/>
    <property type="project" value="UniProtKB-KW"/>
</dbReference>